<dbReference type="SUPFAM" id="SSF52374">
    <property type="entry name" value="Nucleotidylyl transferase"/>
    <property type="match status" value="1"/>
</dbReference>
<comment type="caution">
    <text evidence="8">Lacks conserved residue(s) required for the propagation of feature annotation.</text>
</comment>
<dbReference type="PROSITE" id="PS00178">
    <property type="entry name" value="AA_TRNA_LIGASE_I"/>
    <property type="match status" value="1"/>
</dbReference>
<gene>
    <name evidence="11" type="primary">gltX_1</name>
    <name evidence="8" type="synonym">gltX</name>
    <name evidence="11" type="ORF">GCM10010862_24100</name>
</gene>
<accession>A0ABQ5W5T0</accession>
<evidence type="ECO:0000256" key="1">
    <source>
        <dbReference type="ARBA" id="ARBA00007894"/>
    </source>
</evidence>
<evidence type="ECO:0000256" key="7">
    <source>
        <dbReference type="ARBA" id="ARBA00023146"/>
    </source>
</evidence>
<feature type="binding site" evidence="8">
    <location>
        <position position="243"/>
    </location>
    <ligand>
        <name>ATP</name>
        <dbReference type="ChEBI" id="CHEBI:30616"/>
    </ligand>
</feature>
<evidence type="ECO:0000259" key="10">
    <source>
        <dbReference type="Pfam" id="PF19269"/>
    </source>
</evidence>
<sequence length="449" mass="49923">MTPVVRYAPSPTGRLHIGNIRPAMLNWLFAVARSGGYILRMDDTDLARSTRAFAEGIEEDLAWLDIRPTQLVRQSERTALYDAARDRLIAAGRLYPCYETEDELDRRRKRARALGRPPIYDRAALKLTSEDRARLEAEGRRPHWRFRLDGRPVHFDDLIRGPQTVNTASMSDPVLVREDGSYLYTLPSVVDDIDLGITHVIRGEDHISNTGTQIEIIEALGGKVPFFAHHNLLTGAGGEGLSKRLGSLSVAELRTSGYEPLAVAIVAALTGTSLPIEPYDDLEALAQRLDLSMISHGPARFDPAELDTLNARLLHTMPYETARPRLAELGLDREDLWLALRGNLTKFPEIAEWAKLVTGPVTPVIADEDREFLATARELLPVEPWDETTWSGWTNAVKDATGRKGRALFMPLRLALTGRADGPELKSLLPLLGRKACLDRLSAPPDSRI</sequence>
<dbReference type="NCBIfam" id="TIGR00464">
    <property type="entry name" value="gltX_bact"/>
    <property type="match status" value="1"/>
</dbReference>
<feature type="short sequence motif" description="'HIGH' region" evidence="8">
    <location>
        <begin position="9"/>
        <end position="19"/>
    </location>
</feature>
<dbReference type="GO" id="GO:0016874">
    <property type="term" value="F:ligase activity"/>
    <property type="evidence" value="ECO:0007669"/>
    <property type="project" value="UniProtKB-KW"/>
</dbReference>
<dbReference type="InterPro" id="IPR001412">
    <property type="entry name" value="aa-tRNA-synth_I_CS"/>
</dbReference>
<dbReference type="InterPro" id="IPR049940">
    <property type="entry name" value="GluQ/Sye"/>
</dbReference>
<keyword evidence="12" id="KW-1185">Reference proteome</keyword>
<dbReference type="HAMAP" id="MF_00022">
    <property type="entry name" value="Glu_tRNA_synth_type1"/>
    <property type="match status" value="1"/>
</dbReference>
<feature type="domain" description="Aminoacyl-tRNA synthetase class I anticodon-binding" evidence="10">
    <location>
        <begin position="339"/>
        <end position="442"/>
    </location>
</feature>
<evidence type="ECO:0000256" key="6">
    <source>
        <dbReference type="ARBA" id="ARBA00022917"/>
    </source>
</evidence>
<dbReference type="Pfam" id="PF19269">
    <property type="entry name" value="Anticodon_2"/>
    <property type="match status" value="1"/>
</dbReference>
<dbReference type="InterPro" id="IPR004527">
    <property type="entry name" value="Glu-tRNA-ligase_bac/mito"/>
</dbReference>
<evidence type="ECO:0000256" key="5">
    <source>
        <dbReference type="ARBA" id="ARBA00022840"/>
    </source>
</evidence>
<keyword evidence="5 8" id="KW-0067">ATP-binding</keyword>
<dbReference type="Gene3D" id="1.10.10.350">
    <property type="match status" value="1"/>
</dbReference>
<evidence type="ECO:0000256" key="3">
    <source>
        <dbReference type="ARBA" id="ARBA00022598"/>
    </source>
</evidence>
<protein>
    <recommendedName>
        <fullName evidence="8">Glutamate--tRNA ligase</fullName>
        <ecNumber evidence="8">6.1.1.17</ecNumber>
    </recommendedName>
    <alternativeName>
        <fullName evidence="8">Glutamyl-tRNA synthetase</fullName>
        <shortName evidence="8">GluRS</shortName>
    </alternativeName>
</protein>
<feature type="domain" description="Glutamyl/glutaminyl-tRNA synthetase class Ib catalytic" evidence="9">
    <location>
        <begin position="4"/>
        <end position="303"/>
    </location>
</feature>
<dbReference type="InterPro" id="IPR020751">
    <property type="entry name" value="aa-tRNA-synth_I_codon-bd_sub2"/>
</dbReference>
<dbReference type="PRINTS" id="PR00987">
    <property type="entry name" value="TRNASYNTHGLU"/>
</dbReference>
<dbReference type="InterPro" id="IPR045462">
    <property type="entry name" value="aa-tRNA-synth_I_cd-bd"/>
</dbReference>
<evidence type="ECO:0000256" key="4">
    <source>
        <dbReference type="ARBA" id="ARBA00022741"/>
    </source>
</evidence>
<keyword evidence="3 8" id="KW-0436">Ligase</keyword>
<feature type="short sequence motif" description="'KMSKS' region" evidence="8">
    <location>
        <begin position="240"/>
        <end position="244"/>
    </location>
</feature>
<dbReference type="InterPro" id="IPR008925">
    <property type="entry name" value="aa_tRNA-synth_I_cd-bd_sf"/>
</dbReference>
<name>A0ABQ5W5T0_9HYPH</name>
<keyword evidence="2 8" id="KW-0963">Cytoplasm</keyword>
<evidence type="ECO:0000313" key="11">
    <source>
        <dbReference type="EMBL" id="GLQ55151.1"/>
    </source>
</evidence>
<dbReference type="InterPro" id="IPR020058">
    <property type="entry name" value="Glu/Gln-tRNA-synth_Ib_cat-dom"/>
</dbReference>
<comment type="caution">
    <text evidence="11">The sequence shown here is derived from an EMBL/GenBank/DDBJ whole genome shotgun (WGS) entry which is preliminary data.</text>
</comment>
<comment type="subunit">
    <text evidence="8">Monomer.</text>
</comment>
<evidence type="ECO:0000313" key="12">
    <source>
        <dbReference type="Proteomes" id="UP001156691"/>
    </source>
</evidence>
<dbReference type="InterPro" id="IPR000924">
    <property type="entry name" value="Glu/Gln-tRNA-synth"/>
</dbReference>
<evidence type="ECO:0000256" key="8">
    <source>
        <dbReference type="HAMAP-Rule" id="MF_00022"/>
    </source>
</evidence>
<dbReference type="PANTHER" id="PTHR43311">
    <property type="entry name" value="GLUTAMATE--TRNA LIGASE"/>
    <property type="match status" value="1"/>
</dbReference>
<proteinExistence type="inferred from homology"/>
<dbReference type="EC" id="6.1.1.17" evidence="8"/>
<dbReference type="Pfam" id="PF00749">
    <property type="entry name" value="tRNA-synt_1c"/>
    <property type="match status" value="1"/>
</dbReference>
<keyword evidence="6 8" id="KW-0648">Protein biosynthesis</keyword>
<organism evidence="11 12">
    <name type="scientific">Devosia nitrariae</name>
    <dbReference type="NCBI Taxonomy" id="2071872"/>
    <lineage>
        <taxon>Bacteria</taxon>
        <taxon>Pseudomonadati</taxon>
        <taxon>Pseudomonadota</taxon>
        <taxon>Alphaproteobacteria</taxon>
        <taxon>Hyphomicrobiales</taxon>
        <taxon>Devosiaceae</taxon>
        <taxon>Devosia</taxon>
    </lineage>
</organism>
<evidence type="ECO:0000256" key="2">
    <source>
        <dbReference type="ARBA" id="ARBA00022490"/>
    </source>
</evidence>
<reference evidence="12" key="1">
    <citation type="journal article" date="2019" name="Int. J. Syst. Evol. Microbiol.">
        <title>The Global Catalogue of Microorganisms (GCM) 10K type strain sequencing project: providing services to taxonomists for standard genome sequencing and annotation.</title>
        <authorList>
            <consortium name="The Broad Institute Genomics Platform"/>
            <consortium name="The Broad Institute Genome Sequencing Center for Infectious Disease"/>
            <person name="Wu L."/>
            <person name="Ma J."/>
        </authorList>
    </citation>
    <scope>NUCLEOTIDE SEQUENCE [LARGE SCALE GENOMIC DNA]</scope>
    <source>
        <strain evidence="12">NBRC 112416</strain>
    </source>
</reference>
<dbReference type="InterPro" id="IPR014729">
    <property type="entry name" value="Rossmann-like_a/b/a_fold"/>
</dbReference>
<dbReference type="EMBL" id="BSNS01000011">
    <property type="protein sequence ID" value="GLQ55151.1"/>
    <property type="molecule type" value="Genomic_DNA"/>
</dbReference>
<dbReference type="PANTHER" id="PTHR43311:SF2">
    <property type="entry name" value="GLUTAMATE--TRNA LIGASE, MITOCHONDRIAL-RELATED"/>
    <property type="match status" value="1"/>
</dbReference>
<comment type="function">
    <text evidence="8">Catalyzes the attachment of glutamate to tRNA(Glu) in a two-step reaction: glutamate is first activated by ATP to form Glu-AMP and then transferred to the acceptor end of tRNA(Glu).</text>
</comment>
<comment type="subcellular location">
    <subcellularLocation>
        <location evidence="8">Cytoplasm</location>
    </subcellularLocation>
</comment>
<keyword evidence="7 8" id="KW-0030">Aminoacyl-tRNA synthetase</keyword>
<keyword evidence="4 8" id="KW-0547">Nucleotide-binding</keyword>
<dbReference type="RefSeq" id="WP_284340579.1">
    <property type="nucleotide sequence ID" value="NZ_BSNS01000011.1"/>
</dbReference>
<comment type="catalytic activity">
    <reaction evidence="8">
        <text>tRNA(Glu) + L-glutamate + ATP = L-glutamyl-tRNA(Glu) + AMP + diphosphate</text>
        <dbReference type="Rhea" id="RHEA:23540"/>
        <dbReference type="Rhea" id="RHEA-COMP:9663"/>
        <dbReference type="Rhea" id="RHEA-COMP:9680"/>
        <dbReference type="ChEBI" id="CHEBI:29985"/>
        <dbReference type="ChEBI" id="CHEBI:30616"/>
        <dbReference type="ChEBI" id="CHEBI:33019"/>
        <dbReference type="ChEBI" id="CHEBI:78442"/>
        <dbReference type="ChEBI" id="CHEBI:78520"/>
        <dbReference type="ChEBI" id="CHEBI:456215"/>
        <dbReference type="EC" id="6.1.1.17"/>
    </reaction>
</comment>
<dbReference type="Gene3D" id="3.40.50.620">
    <property type="entry name" value="HUPs"/>
    <property type="match status" value="1"/>
</dbReference>
<comment type="similarity">
    <text evidence="1 8">Belongs to the class-I aminoacyl-tRNA synthetase family. Glutamate--tRNA ligase type 1 subfamily.</text>
</comment>
<evidence type="ECO:0000259" key="9">
    <source>
        <dbReference type="Pfam" id="PF00749"/>
    </source>
</evidence>
<dbReference type="Proteomes" id="UP001156691">
    <property type="component" value="Unassembled WGS sequence"/>
</dbReference>
<dbReference type="SUPFAM" id="SSF48163">
    <property type="entry name" value="An anticodon-binding domain of class I aminoacyl-tRNA synthetases"/>
    <property type="match status" value="1"/>
</dbReference>